<comment type="similarity">
    <text evidence="5">Belongs to the smoothelin family.</text>
</comment>
<feature type="compositionally biased region" description="Basic and acidic residues" evidence="6">
    <location>
        <begin position="973"/>
        <end position="1038"/>
    </location>
</feature>
<feature type="domain" description="Ig-like" evidence="8">
    <location>
        <begin position="571"/>
        <end position="647"/>
    </location>
</feature>
<dbReference type="Pfam" id="PF00307">
    <property type="entry name" value="CH"/>
    <property type="match status" value="1"/>
</dbReference>
<organism evidence="9 10">
    <name type="scientific">Octopus sinensis</name>
    <name type="common">East Asian common octopus</name>
    <dbReference type="NCBI Taxonomy" id="2607531"/>
    <lineage>
        <taxon>Eukaryota</taxon>
        <taxon>Metazoa</taxon>
        <taxon>Spiralia</taxon>
        <taxon>Lophotrochozoa</taxon>
        <taxon>Mollusca</taxon>
        <taxon>Cephalopoda</taxon>
        <taxon>Coleoidea</taxon>
        <taxon>Octopodiformes</taxon>
        <taxon>Octopoda</taxon>
        <taxon>Incirrata</taxon>
        <taxon>Octopodidae</taxon>
        <taxon>Octopus</taxon>
    </lineage>
</organism>
<evidence type="ECO:0000256" key="6">
    <source>
        <dbReference type="SAM" id="MobiDB-lite"/>
    </source>
</evidence>
<dbReference type="SUPFAM" id="SSF47576">
    <property type="entry name" value="Calponin-homology domain, CH-domain"/>
    <property type="match status" value="1"/>
</dbReference>
<feature type="compositionally biased region" description="Basic and acidic residues" evidence="6">
    <location>
        <begin position="1047"/>
        <end position="1094"/>
    </location>
</feature>
<dbReference type="SUPFAM" id="SSF48726">
    <property type="entry name" value="Immunoglobulin"/>
    <property type="match status" value="2"/>
</dbReference>
<keyword evidence="9" id="KW-1185">Reference proteome</keyword>
<feature type="region of interest" description="Disordered" evidence="6">
    <location>
        <begin position="973"/>
        <end position="1313"/>
    </location>
</feature>
<dbReference type="InterPro" id="IPR003599">
    <property type="entry name" value="Ig_sub"/>
</dbReference>
<dbReference type="CDD" id="cd21200">
    <property type="entry name" value="CH_SMTN-like"/>
    <property type="match status" value="1"/>
</dbReference>
<protein>
    <submittedName>
        <fullName evidence="10">Uncharacterized protein LOC115224761 isoform X1</fullName>
    </submittedName>
</protein>
<dbReference type="RefSeq" id="XP_036369610.1">
    <property type="nucleotide sequence ID" value="XM_036513717.1"/>
</dbReference>
<feature type="compositionally biased region" description="Polar residues" evidence="6">
    <location>
        <begin position="1141"/>
        <end position="1159"/>
    </location>
</feature>
<evidence type="ECO:0000259" key="7">
    <source>
        <dbReference type="PROSITE" id="PS50021"/>
    </source>
</evidence>
<evidence type="ECO:0000259" key="8">
    <source>
        <dbReference type="PROSITE" id="PS50835"/>
    </source>
</evidence>
<reference evidence="10" key="1">
    <citation type="submission" date="2025-08" db="UniProtKB">
        <authorList>
            <consortium name="RefSeq"/>
        </authorList>
    </citation>
    <scope>IDENTIFICATION</scope>
</reference>
<dbReference type="InterPro" id="IPR007110">
    <property type="entry name" value="Ig-like_dom"/>
</dbReference>
<comment type="similarity">
    <text evidence="1">Belongs to the protein kinase superfamily. CAMK Ser/Thr protein kinase family.</text>
</comment>
<dbReference type="GO" id="GO:0070593">
    <property type="term" value="P:dendrite self-avoidance"/>
    <property type="evidence" value="ECO:0007669"/>
    <property type="project" value="TreeGrafter"/>
</dbReference>
<evidence type="ECO:0000256" key="2">
    <source>
        <dbReference type="ARBA" id="ARBA00022553"/>
    </source>
</evidence>
<evidence type="ECO:0000256" key="3">
    <source>
        <dbReference type="ARBA" id="ARBA00023054"/>
    </source>
</evidence>
<feature type="domain" description="Ig-like" evidence="8">
    <location>
        <begin position="477"/>
        <end position="565"/>
    </location>
</feature>
<dbReference type="FunFam" id="2.60.40.10:FF:000080">
    <property type="entry name" value="Myosin light chain kinase, smooth muscle"/>
    <property type="match status" value="2"/>
</dbReference>
<dbReference type="InterPro" id="IPR022189">
    <property type="entry name" value="SMTN"/>
</dbReference>
<proteinExistence type="inferred from homology"/>
<dbReference type="InterPro" id="IPR001715">
    <property type="entry name" value="CH_dom"/>
</dbReference>
<keyword evidence="4" id="KW-0393">Immunoglobulin domain</keyword>
<dbReference type="SMART" id="SM00033">
    <property type="entry name" value="CH"/>
    <property type="match status" value="1"/>
</dbReference>
<sequence length="1523" mass="167212">MPKISISCRLHYGFYGNREGPHPARRVGSVSEGHSTVETARMATTAVSHFRGQTTTQDFGLTEERKVHIDAQKENMVSTLTVGCLANSRNGFNCNGLWKGTRRLSIKNCSKEPQKQESILIDSDNPEHIPQCNTDFSKSTEITDKGHHFTSSCTLAANSKCAILKTLSPVNHDDKISGNVSFNENPQMTRDCRSQETDIESEYLNELCHKKVSPQTCMELDRETYKCLREKNAPSVKADSDVIAQDKVIKGSSLFHPAKPQECNTAIKSDSLISNETQELKDGDCSMKKSEWSMELSSYPVETFIIRTNPVARNFCSMLKDTSSVLGSKCKETKMEDCQQTSLRESNIQTNIIKSSFATINLAPCQGAINNVNSSIKTISSKHTLEEPVSLKLAFADGTKTQTNFLNDNNSSSSNSSCSSEKHEAVSFGHQNGLQLQKNGETFPETSEESQELGVSELKRHQQWKEQCCSTEQERAPAVRVDLEDVTVKAGSSAVFEWKVDGFPQPSLLWKHNDVILTENELYKICYDGQSAILQLQESLAEDAGTYVCTATNRAGSCETKAELSVLGIPPTIVQSIETVTALRGSPARLQCCVTSDPEATVSWKFKGKEIHSDGRIQITQDSDLHYLDISHVMPEDDGCYEFTATNPLGNLTCTSYIIVKENQETFQEFQAIPKFTEGSKFSTSESREGIGTNDTSETCLPKYSSFSSSPTSNHTPATNVVLAKNYLSSRLQSLAGSSSATDPPNILFRSCNQRGLIQGIFGVPGICKGESKSNTENRMEKTVCCPQFGEPGEEMSQMRSFNSEDNVSRIFTNITGNFTTASEKFTSASEKYTSSSGNFTTVPGKSTTVPGRFTSVSENFTIASGKFTDTSSNFTTETLQPQIVFARQYRKEDTYSLRSESTVKSPHSDRLLKQFTASASKEKELAQGLRAAVEKKLKMTSYNNIDDEDQLEKMLEKVDNFEERKKIRARLREIRDKQMSSPKEGTEKSGDSTEVEANKNKDCSETSKSGEGDKENIDPQQEVTEKSGDSTEDDINKNKNCSETSKTGENDKENSDSPKEGTEKSGDSIEDDVNKNKDCSETSKSGESDKENIDSPQEVTEKSGNPTEDDVNKDKNSSENNKIAEGDKENIDSPKEGTDKSGNSTEDGGNKNKNCSENSKTEDSPKEGTEKSGDSTDDVNKNKDSETSKSGEGDKENIDSPKEGTEKSEDSTDDVNKNKDCSETSKSGEGDKENIDSPKEGTEKSEDSTDDVNKNKDCSETSKSGEGDKENIDECNESKTDSKQNQEEKTDTQTVVTKDGSGGMKECTETKTVSADGTTTTVTKMTKIVSGNPSMSSTIIAGGAGSQTTTTEVQTAADGTKTTVIKKTQTVTKTVAGPGAGGMAANAPKGGLAAPAKPVTRSPSAIKQMLLEWTKAMTQEYADKVVITNFSSSWANGLAFCALIHHFYPESFDFYALDPKKRRYNFDLAFQTAEKCADIAPLLDTDDMVKMQKPDWKCVFTYVQSFYRKLQKHERNKAMPKA</sequence>
<dbReference type="GO" id="GO:0030424">
    <property type="term" value="C:axon"/>
    <property type="evidence" value="ECO:0007669"/>
    <property type="project" value="TreeGrafter"/>
</dbReference>
<name>A0A7E6FPZ5_9MOLL</name>
<keyword evidence="3" id="KW-0175">Coiled coil</keyword>
<dbReference type="Pfam" id="PF12510">
    <property type="entry name" value="Smoothelin"/>
    <property type="match status" value="1"/>
</dbReference>
<dbReference type="GO" id="GO:0007411">
    <property type="term" value="P:axon guidance"/>
    <property type="evidence" value="ECO:0007669"/>
    <property type="project" value="TreeGrafter"/>
</dbReference>
<dbReference type="InterPro" id="IPR036179">
    <property type="entry name" value="Ig-like_dom_sf"/>
</dbReference>
<dbReference type="FunFam" id="1.10.418.10:FF:000009">
    <property type="entry name" value="smoothelin isoform X2"/>
    <property type="match status" value="1"/>
</dbReference>
<dbReference type="GO" id="GO:0007156">
    <property type="term" value="P:homophilic cell adhesion via plasma membrane adhesion molecules"/>
    <property type="evidence" value="ECO:0007669"/>
    <property type="project" value="TreeGrafter"/>
</dbReference>
<dbReference type="Proteomes" id="UP000515154">
    <property type="component" value="Linkage group LG26"/>
</dbReference>
<dbReference type="InterPro" id="IPR036872">
    <property type="entry name" value="CH_dom_sf"/>
</dbReference>
<feature type="compositionally biased region" description="Polar residues" evidence="6">
    <location>
        <begin position="1095"/>
        <end position="1107"/>
    </location>
</feature>
<evidence type="ECO:0000313" key="10">
    <source>
        <dbReference type="RefSeq" id="XP_036369610.1"/>
    </source>
</evidence>
<dbReference type="Gene3D" id="2.60.40.10">
    <property type="entry name" value="Immunoglobulins"/>
    <property type="match status" value="2"/>
</dbReference>
<dbReference type="InterPro" id="IPR013098">
    <property type="entry name" value="Ig_I-set"/>
</dbReference>
<evidence type="ECO:0000256" key="5">
    <source>
        <dbReference type="ARBA" id="ARBA00061655"/>
    </source>
</evidence>
<gene>
    <name evidence="10" type="primary">LOC115224761</name>
</gene>
<dbReference type="GO" id="GO:0005886">
    <property type="term" value="C:plasma membrane"/>
    <property type="evidence" value="ECO:0007669"/>
    <property type="project" value="TreeGrafter"/>
</dbReference>
<dbReference type="SMART" id="SM00408">
    <property type="entry name" value="IGc2"/>
    <property type="match status" value="2"/>
</dbReference>
<dbReference type="Gene3D" id="1.10.418.10">
    <property type="entry name" value="Calponin-like domain"/>
    <property type="match status" value="1"/>
</dbReference>
<dbReference type="InterPro" id="IPR003598">
    <property type="entry name" value="Ig_sub2"/>
</dbReference>
<evidence type="ECO:0000256" key="4">
    <source>
        <dbReference type="ARBA" id="ARBA00023319"/>
    </source>
</evidence>
<feature type="compositionally biased region" description="Basic and acidic residues" evidence="6">
    <location>
        <begin position="1160"/>
        <end position="1292"/>
    </location>
</feature>
<dbReference type="Pfam" id="PF07679">
    <property type="entry name" value="I-set"/>
    <property type="match status" value="2"/>
</dbReference>
<accession>A0A7E6FPZ5</accession>
<evidence type="ECO:0000256" key="1">
    <source>
        <dbReference type="ARBA" id="ARBA00006692"/>
    </source>
</evidence>
<dbReference type="GO" id="GO:0098632">
    <property type="term" value="F:cell-cell adhesion mediator activity"/>
    <property type="evidence" value="ECO:0007669"/>
    <property type="project" value="TreeGrafter"/>
</dbReference>
<feature type="domain" description="Calponin-homology (CH)" evidence="7">
    <location>
        <begin position="1405"/>
        <end position="1512"/>
    </location>
</feature>
<dbReference type="PANTHER" id="PTHR10075:SF100">
    <property type="entry name" value="FASCICLIN-2"/>
    <property type="match status" value="1"/>
</dbReference>
<dbReference type="PROSITE" id="PS50835">
    <property type="entry name" value="IG_LIKE"/>
    <property type="match status" value="2"/>
</dbReference>
<keyword evidence="2" id="KW-0597">Phosphoprotein</keyword>
<feature type="compositionally biased region" description="Basic and acidic residues" evidence="6">
    <location>
        <begin position="1111"/>
        <end position="1140"/>
    </location>
</feature>
<dbReference type="SMART" id="SM00409">
    <property type="entry name" value="IG"/>
    <property type="match status" value="2"/>
</dbReference>
<dbReference type="PROSITE" id="PS50021">
    <property type="entry name" value="CH"/>
    <property type="match status" value="1"/>
</dbReference>
<evidence type="ECO:0000313" key="9">
    <source>
        <dbReference type="Proteomes" id="UP000515154"/>
    </source>
</evidence>
<dbReference type="PANTHER" id="PTHR10075">
    <property type="entry name" value="BASIGIN RELATED"/>
    <property type="match status" value="1"/>
</dbReference>
<dbReference type="InterPro" id="IPR013783">
    <property type="entry name" value="Ig-like_fold"/>
</dbReference>